<sequence length="131" mass="14679">MLKSAASSLRRRRPKTTITATLAIEMPSQPKLASLLAVLVLLCYCDSCFFCYAGKFSSSLCFLFFCVPFSFGSSFFFTKTSTRQTAVGISKQEKPHRRQHEKPSRSKSNLNSNDRSAALTPLFDLLLPFVH</sequence>
<dbReference type="UCSC" id="CG5227-RA">
    <property type="organism name" value="d. melanogaster"/>
</dbReference>
<evidence type="ECO:0000256" key="1">
    <source>
        <dbReference type="SAM" id="MobiDB-lite"/>
    </source>
</evidence>
<gene>
    <name evidence="4" type="primary">sdk</name>
    <name evidence="4" type="ORF">CG5227</name>
</gene>
<name>Q86P54_DROME</name>
<evidence type="ECO:0000313" key="3">
    <source>
        <dbReference type="EMBL" id="AAO39478.1"/>
    </source>
</evidence>
<keyword evidence="2" id="KW-0812">Transmembrane</keyword>
<evidence type="ECO:0000256" key="2">
    <source>
        <dbReference type="SAM" id="Phobius"/>
    </source>
</evidence>
<dbReference type="OrthoDB" id="8923679at2759"/>
<keyword evidence="2" id="KW-0472">Membrane</keyword>
<dbReference type="FlyBase" id="FBgn0021764">
    <property type="gene designation" value="sdk"/>
</dbReference>
<proteinExistence type="evidence at transcript level"/>
<dbReference type="EMBL" id="BT003475">
    <property type="protein sequence ID" value="AAO39478.1"/>
    <property type="molecule type" value="mRNA"/>
</dbReference>
<accession>Q86P54</accession>
<dbReference type="AlphaFoldDB" id="Q86P54"/>
<dbReference type="AGR" id="FB:FBgn0021764"/>
<feature type="transmembrane region" description="Helical" evidence="2">
    <location>
        <begin position="57"/>
        <end position="77"/>
    </location>
</feature>
<organism evidence="3">
    <name type="scientific">Drosophila melanogaster</name>
    <name type="common">Fruit fly</name>
    <dbReference type="NCBI Taxonomy" id="7227"/>
    <lineage>
        <taxon>Eukaryota</taxon>
        <taxon>Metazoa</taxon>
        <taxon>Ecdysozoa</taxon>
        <taxon>Arthropoda</taxon>
        <taxon>Hexapoda</taxon>
        <taxon>Insecta</taxon>
        <taxon>Pterygota</taxon>
        <taxon>Neoptera</taxon>
        <taxon>Endopterygota</taxon>
        <taxon>Diptera</taxon>
        <taxon>Brachycera</taxon>
        <taxon>Muscomorpha</taxon>
        <taxon>Ephydroidea</taxon>
        <taxon>Drosophilidae</taxon>
        <taxon>Drosophila</taxon>
        <taxon>Sophophora</taxon>
    </lineage>
</organism>
<reference evidence="3" key="1">
    <citation type="submission" date="2003-02" db="EMBL/GenBank/DDBJ databases">
        <authorList>
            <person name="Stapleton M."/>
            <person name="Brokstein P."/>
            <person name="Hong L."/>
            <person name="Agbayani A."/>
            <person name="Carlson J."/>
            <person name="Champe M."/>
            <person name="Chavez C."/>
            <person name="Dorsett V."/>
            <person name="Dresnek D."/>
            <person name="Farfan D."/>
            <person name="Frise E."/>
            <person name="George R."/>
            <person name="Gonzalez M."/>
            <person name="Guarin H."/>
            <person name="Kronmiller B."/>
            <person name="Li P."/>
            <person name="Liao G."/>
            <person name="Miranda A."/>
            <person name="Mungall C.J."/>
            <person name="Nunoo J."/>
            <person name="Pacleb J."/>
            <person name="Paragas V."/>
            <person name="Park S."/>
            <person name="Patel S."/>
            <person name="Phouanenavong S."/>
            <person name="Wan K."/>
            <person name="Yu C."/>
            <person name="Lewis S.E."/>
            <person name="Rubin G.M."/>
            <person name="Celniker S."/>
        </authorList>
    </citation>
    <scope>NUCLEOTIDE SEQUENCE</scope>
    <source>
        <strain evidence="3">Berkeley</strain>
    </source>
</reference>
<protein>
    <submittedName>
        <fullName evidence="3">RE63453p</fullName>
    </submittedName>
</protein>
<feature type="region of interest" description="Disordered" evidence="1">
    <location>
        <begin position="87"/>
        <end position="114"/>
    </location>
</feature>
<evidence type="ECO:0000313" key="4">
    <source>
        <dbReference type="FlyBase" id="FBgn0021764"/>
    </source>
</evidence>
<keyword evidence="2" id="KW-1133">Transmembrane helix</keyword>